<evidence type="ECO:0000313" key="1">
    <source>
        <dbReference type="EMBL" id="GMA32985.1"/>
    </source>
</evidence>
<dbReference type="Pfam" id="PF04229">
    <property type="entry name" value="GrpB"/>
    <property type="match status" value="1"/>
</dbReference>
<dbReference type="PANTHER" id="PTHR34822">
    <property type="entry name" value="GRPB DOMAIN PROTEIN (AFU_ORTHOLOGUE AFUA_1G01530)"/>
    <property type="match status" value="1"/>
</dbReference>
<gene>
    <name evidence="1" type="ORF">GCM10025875_29770</name>
</gene>
<comment type="caution">
    <text evidence="1">The sequence shown here is derived from an EMBL/GenBank/DDBJ whole genome shotgun (WGS) entry which is preliminary data.</text>
</comment>
<dbReference type="RefSeq" id="WP_284251682.1">
    <property type="nucleotide sequence ID" value="NZ_BSUM01000001.1"/>
</dbReference>
<dbReference type="SUPFAM" id="SSF81301">
    <property type="entry name" value="Nucleotidyltransferase"/>
    <property type="match status" value="1"/>
</dbReference>
<dbReference type="EMBL" id="BSUM01000001">
    <property type="protein sequence ID" value="GMA32985.1"/>
    <property type="molecule type" value="Genomic_DNA"/>
</dbReference>
<dbReference type="Gene3D" id="3.30.460.10">
    <property type="entry name" value="Beta Polymerase, domain 2"/>
    <property type="match status" value="1"/>
</dbReference>
<evidence type="ECO:0000313" key="2">
    <source>
        <dbReference type="Proteomes" id="UP001157161"/>
    </source>
</evidence>
<reference evidence="1" key="1">
    <citation type="journal article" date="2014" name="Int. J. Syst. Evol. Microbiol.">
        <title>Complete genome sequence of Corynebacterium casei LMG S-19264T (=DSM 44701T), isolated from a smear-ripened cheese.</title>
        <authorList>
            <consortium name="US DOE Joint Genome Institute (JGI-PGF)"/>
            <person name="Walter F."/>
            <person name="Albersmeier A."/>
            <person name="Kalinowski J."/>
            <person name="Ruckert C."/>
        </authorList>
    </citation>
    <scope>NUCLEOTIDE SEQUENCE</scope>
    <source>
        <strain evidence="1">NBRC 112290</strain>
    </source>
</reference>
<keyword evidence="2" id="KW-1185">Reference proteome</keyword>
<name>A0AA37XGI5_9MICO</name>
<sequence length="161" mass="17751">MTRPSLVAPRPQEWARRAIERTTAIHRVLPDVPIEHIGSTAVPDLPAKDCIDLLVGVDAAAIVASTDALAAVGWDVEGALAHHAWLSWPHRSERSCVVHVVEDGGRAWRRPIAFRDLLRADADARRRYLDVKRAAAATSQGWDDYTARKTVIVAELLIRDG</sequence>
<accession>A0AA37XGI5</accession>
<dbReference type="InterPro" id="IPR043519">
    <property type="entry name" value="NT_sf"/>
</dbReference>
<reference evidence="1" key="2">
    <citation type="submission" date="2023-02" db="EMBL/GenBank/DDBJ databases">
        <authorList>
            <person name="Sun Q."/>
            <person name="Mori K."/>
        </authorList>
    </citation>
    <scope>NUCLEOTIDE SEQUENCE</scope>
    <source>
        <strain evidence="1">NBRC 112290</strain>
    </source>
</reference>
<dbReference type="PANTHER" id="PTHR34822:SF1">
    <property type="entry name" value="GRPB FAMILY PROTEIN"/>
    <property type="match status" value="1"/>
</dbReference>
<proteinExistence type="predicted"/>
<protein>
    <submittedName>
        <fullName evidence="1">UPF0157 protein</fullName>
    </submittedName>
</protein>
<organism evidence="1 2">
    <name type="scientific">Litorihabitans aurantiacus</name>
    <dbReference type="NCBI Taxonomy" id="1930061"/>
    <lineage>
        <taxon>Bacteria</taxon>
        <taxon>Bacillati</taxon>
        <taxon>Actinomycetota</taxon>
        <taxon>Actinomycetes</taxon>
        <taxon>Micrococcales</taxon>
        <taxon>Beutenbergiaceae</taxon>
        <taxon>Litorihabitans</taxon>
    </lineage>
</organism>
<dbReference type="Proteomes" id="UP001157161">
    <property type="component" value="Unassembled WGS sequence"/>
</dbReference>
<dbReference type="InterPro" id="IPR007344">
    <property type="entry name" value="GrpB/CoaE"/>
</dbReference>
<dbReference type="AlphaFoldDB" id="A0AA37XGI5"/>